<feature type="compositionally biased region" description="Basic and acidic residues" evidence="1">
    <location>
        <begin position="12"/>
        <end position="22"/>
    </location>
</feature>
<sequence>MSANKRLGLGSIDRRTHRETPMHNHGTPIVDPIIEPPVTRHLRNRGLSTNTRKRKGKVAERRYVLVNRRYITDE</sequence>
<keyword evidence="3" id="KW-1185">Reference proteome</keyword>
<reference evidence="2 3" key="1">
    <citation type="journal article" date="2021" name="BMC Genomics">
        <title>Datura genome reveals duplications of psychoactive alkaloid biosynthetic genes and high mutation rate following tissue culture.</title>
        <authorList>
            <person name="Rajewski A."/>
            <person name="Carter-House D."/>
            <person name="Stajich J."/>
            <person name="Litt A."/>
        </authorList>
    </citation>
    <scope>NUCLEOTIDE SEQUENCE [LARGE SCALE GENOMIC DNA]</scope>
    <source>
        <strain evidence="2">AR-01</strain>
    </source>
</reference>
<comment type="caution">
    <text evidence="2">The sequence shown here is derived from an EMBL/GenBank/DDBJ whole genome shotgun (WGS) entry which is preliminary data.</text>
</comment>
<dbReference type="EMBL" id="JACEIK010002971">
    <property type="protein sequence ID" value="MCD9639665.1"/>
    <property type="molecule type" value="Genomic_DNA"/>
</dbReference>
<proteinExistence type="predicted"/>
<protein>
    <submittedName>
        <fullName evidence="2">Uncharacterized protein</fullName>
    </submittedName>
</protein>
<evidence type="ECO:0000313" key="2">
    <source>
        <dbReference type="EMBL" id="MCD9639665.1"/>
    </source>
</evidence>
<evidence type="ECO:0000313" key="3">
    <source>
        <dbReference type="Proteomes" id="UP000823775"/>
    </source>
</evidence>
<gene>
    <name evidence="2" type="ORF">HAX54_024365</name>
</gene>
<organism evidence="2 3">
    <name type="scientific">Datura stramonium</name>
    <name type="common">Jimsonweed</name>
    <name type="synonym">Common thornapple</name>
    <dbReference type="NCBI Taxonomy" id="4076"/>
    <lineage>
        <taxon>Eukaryota</taxon>
        <taxon>Viridiplantae</taxon>
        <taxon>Streptophyta</taxon>
        <taxon>Embryophyta</taxon>
        <taxon>Tracheophyta</taxon>
        <taxon>Spermatophyta</taxon>
        <taxon>Magnoliopsida</taxon>
        <taxon>eudicotyledons</taxon>
        <taxon>Gunneridae</taxon>
        <taxon>Pentapetalae</taxon>
        <taxon>asterids</taxon>
        <taxon>lamiids</taxon>
        <taxon>Solanales</taxon>
        <taxon>Solanaceae</taxon>
        <taxon>Solanoideae</taxon>
        <taxon>Datureae</taxon>
        <taxon>Datura</taxon>
    </lineage>
</organism>
<name>A0ABS8UXT8_DATST</name>
<accession>A0ABS8UXT8</accession>
<evidence type="ECO:0000256" key="1">
    <source>
        <dbReference type="SAM" id="MobiDB-lite"/>
    </source>
</evidence>
<feature type="non-terminal residue" evidence="2">
    <location>
        <position position="74"/>
    </location>
</feature>
<dbReference type="Proteomes" id="UP000823775">
    <property type="component" value="Unassembled WGS sequence"/>
</dbReference>
<feature type="region of interest" description="Disordered" evidence="1">
    <location>
        <begin position="1"/>
        <end position="37"/>
    </location>
</feature>